<evidence type="ECO:0000313" key="7">
    <source>
        <dbReference type="Proteomes" id="UP000278807"/>
    </source>
</evidence>
<accession>A0A0R3T5U7</accession>
<reference evidence="6 7" key="2">
    <citation type="submission" date="2018-11" db="EMBL/GenBank/DDBJ databases">
        <authorList>
            <consortium name="Pathogen Informatics"/>
        </authorList>
    </citation>
    <scope>NUCLEOTIDE SEQUENCE [LARGE SCALE GENOMIC DNA]</scope>
</reference>
<evidence type="ECO:0000313" key="8">
    <source>
        <dbReference type="WBParaSite" id="HNAJ_0000243501-mRNA-1"/>
    </source>
</evidence>
<evidence type="ECO:0000256" key="5">
    <source>
        <dbReference type="SAM" id="Coils"/>
    </source>
</evidence>
<evidence type="ECO:0000256" key="3">
    <source>
        <dbReference type="ARBA" id="ARBA00023054"/>
    </source>
</evidence>
<dbReference type="GO" id="GO:0060287">
    <property type="term" value="P:epithelial cilium movement involved in determination of left/right asymmetry"/>
    <property type="evidence" value="ECO:0007669"/>
    <property type="project" value="TreeGrafter"/>
</dbReference>
<feature type="coiled-coil region" evidence="5">
    <location>
        <begin position="569"/>
        <end position="603"/>
    </location>
</feature>
<dbReference type="GO" id="GO:0036159">
    <property type="term" value="P:inner dynein arm assembly"/>
    <property type="evidence" value="ECO:0007669"/>
    <property type="project" value="InterPro"/>
</dbReference>
<feature type="coiled-coil region" evidence="5">
    <location>
        <begin position="474"/>
        <end position="529"/>
    </location>
</feature>
<evidence type="ECO:0000313" key="6">
    <source>
        <dbReference type="EMBL" id="VDN98293.1"/>
    </source>
</evidence>
<dbReference type="InterPro" id="IPR033290">
    <property type="entry name" value="CCDC39"/>
</dbReference>
<organism evidence="8">
    <name type="scientific">Rodentolepis nana</name>
    <name type="common">Dwarf tapeworm</name>
    <name type="synonym">Hymenolepis nana</name>
    <dbReference type="NCBI Taxonomy" id="102285"/>
    <lineage>
        <taxon>Eukaryota</taxon>
        <taxon>Metazoa</taxon>
        <taxon>Spiralia</taxon>
        <taxon>Lophotrochozoa</taxon>
        <taxon>Platyhelminthes</taxon>
        <taxon>Cestoda</taxon>
        <taxon>Eucestoda</taxon>
        <taxon>Cyclophyllidea</taxon>
        <taxon>Hymenolepididae</taxon>
        <taxon>Rodentolepis</taxon>
    </lineage>
</organism>
<sequence>MERLGQEARNDNVERREALHLWQKAVNRSEKRSKEIEFLLQSFEDLDRQTDENLMKKREHEHYLANSIKDTAEIRKKVEDSKKKLTMLQEKNAAAVDEIKITKSELQVLKNVAISSCQNLQSLQLAVKETKCAISTQYDKINKTLENMEKLKIKFKGVQESKLSVVHLVAESEFLLRQEERYSNMLVKHIDNLSRGRFHILKEKQTTHEDKLRAESLIAGCKNSIKILEAEISKTEEKVVHQDQILYCQDFKIIKLEDRISKMEMDTSNAEELARFQEKITRLSAEFEDLETLSQKFSKELKDLKLESTKMERELTKFANKKQSLDAQRDNDELRIDLTEKALMDHKKERNLILVEKSMLRLQLQRIDEKIGFLSEKVFNLGKYRLDMETCVKERELDINIALEMLTLQTRHADEEKSRLKKEISSKRLQLDKLKNRCEIESLKINKMGDAELENQTYHLIEVLQEIENLRSYGNKLNAEIEQSKCELEALQNTLLLVKEGNRLYEHNYKEADQELVEERNEIEQVSKKWKKELQEKKRYCLSLAADIQKKQLACESANEDLLQATMLKMELEGNKRKEEKNASLLKERIMRANKSLKKAKSAAIKQFPNMVGVDGGDIGEDIELQLMKDLVEKVATLLMSQVKATRVDQETKVIKARAYLRAADITISPGSSAGNSRAAVSETSSGGTSVCSGTALAFHESSSFST</sequence>
<protein>
    <recommendedName>
        <fullName evidence="2">Coiled-coil domain-containing protein 39</fullName>
    </recommendedName>
</protein>
<dbReference type="PANTHER" id="PTHR18962:SF0">
    <property type="entry name" value="COILED-COIL DOMAIN-CONTAINING PROTEIN 39"/>
    <property type="match status" value="1"/>
</dbReference>
<feature type="coiled-coil region" evidence="5">
    <location>
        <begin position="218"/>
        <end position="321"/>
    </location>
</feature>
<dbReference type="GO" id="GO:0005930">
    <property type="term" value="C:axoneme"/>
    <property type="evidence" value="ECO:0007669"/>
    <property type="project" value="InterPro"/>
</dbReference>
<proteinExistence type="inferred from homology"/>
<evidence type="ECO:0000256" key="2">
    <source>
        <dbReference type="ARBA" id="ARBA00016725"/>
    </source>
</evidence>
<dbReference type="EMBL" id="UZAE01001183">
    <property type="protein sequence ID" value="VDN98293.1"/>
    <property type="molecule type" value="Genomic_DNA"/>
</dbReference>
<dbReference type="Proteomes" id="UP000278807">
    <property type="component" value="Unassembled WGS sequence"/>
</dbReference>
<dbReference type="GO" id="GO:0005576">
    <property type="term" value="C:extracellular region"/>
    <property type="evidence" value="ECO:0007669"/>
    <property type="project" value="GOC"/>
</dbReference>
<keyword evidence="3 5" id="KW-0175">Coiled coil</keyword>
<evidence type="ECO:0000256" key="1">
    <source>
        <dbReference type="ARBA" id="ARBA00005805"/>
    </source>
</evidence>
<comment type="similarity">
    <text evidence="1">Belongs to the CCDC39 family.</text>
</comment>
<dbReference type="WBParaSite" id="HNAJ_0000243501-mRNA-1">
    <property type="protein sequence ID" value="HNAJ_0000243501-mRNA-1"/>
    <property type="gene ID" value="HNAJ_0000243501"/>
</dbReference>
<feature type="coiled-coil region" evidence="5">
    <location>
        <begin position="403"/>
        <end position="437"/>
    </location>
</feature>
<dbReference type="Pfam" id="PF24161">
    <property type="entry name" value="CCDC39"/>
    <property type="match status" value="1"/>
</dbReference>
<dbReference type="AlphaFoldDB" id="A0A0R3T5U7"/>
<name>A0A0R3T5U7_RODNA</name>
<evidence type="ECO:0000256" key="4">
    <source>
        <dbReference type="ARBA" id="ARBA00045182"/>
    </source>
</evidence>
<dbReference type="GO" id="GO:0060285">
    <property type="term" value="P:cilium-dependent cell motility"/>
    <property type="evidence" value="ECO:0007669"/>
    <property type="project" value="TreeGrafter"/>
</dbReference>
<dbReference type="STRING" id="102285.A0A0R3T5U7"/>
<reference evidence="8" key="1">
    <citation type="submission" date="2017-02" db="UniProtKB">
        <authorList>
            <consortium name="WormBaseParasite"/>
        </authorList>
    </citation>
    <scope>IDENTIFICATION</scope>
</reference>
<comment type="function">
    <text evidence="4">Required for assembly of dynein regulatory complex (DRC) and inner dynein arm (IDA) complexes, which are responsible for ciliary beat regulation, thereby playing a central role in motility in cilia and flagella. Probably acts together with CCDC40 to form a molecular ruler that determines the 96 nanometer (nm) repeat length and arrangements of components in cilia and flagella. Not required for outer dynein arm complexes assembly.</text>
</comment>
<feature type="coiled-coil region" evidence="5">
    <location>
        <begin position="71"/>
        <end position="98"/>
    </location>
</feature>
<dbReference type="OrthoDB" id="10259720at2759"/>
<dbReference type="PANTHER" id="PTHR18962">
    <property type="entry name" value="COILED-COIL DOMAIN-CONTAINING PROTEIN 39"/>
    <property type="match status" value="1"/>
</dbReference>
<keyword evidence="7" id="KW-1185">Reference proteome</keyword>
<gene>
    <name evidence="6" type="ORF">HNAJ_LOCUS2434</name>
</gene>